<dbReference type="InterPro" id="IPR018040">
    <property type="entry name" value="Pectinesterase_Tyr_AS"/>
</dbReference>
<dbReference type="SUPFAM" id="SSF51126">
    <property type="entry name" value="Pectin lyase-like"/>
    <property type="match status" value="1"/>
</dbReference>
<dbReference type="Gene3D" id="1.20.140.40">
    <property type="entry name" value="Invertase/pectin methylesterase inhibitor family protein"/>
    <property type="match status" value="1"/>
</dbReference>
<feature type="domain" description="Pectinesterase inhibitor" evidence="14">
    <location>
        <begin position="38"/>
        <end position="186"/>
    </location>
</feature>
<accession>A0AAV1C9N0</accession>
<feature type="active site" evidence="12">
    <location>
        <position position="373"/>
    </location>
</feature>
<evidence type="ECO:0000259" key="14">
    <source>
        <dbReference type="SMART" id="SM00856"/>
    </source>
</evidence>
<keyword evidence="6 13" id="KW-0134">Cell wall</keyword>
<dbReference type="Proteomes" id="UP001161247">
    <property type="component" value="Chromosome 1"/>
</dbReference>
<dbReference type="EMBL" id="OX459118">
    <property type="protein sequence ID" value="CAI9092061.1"/>
    <property type="molecule type" value="Genomic_DNA"/>
</dbReference>
<sequence>MEAKKEFVLLVLCLILSPLCSKSLQNSTDDGDQQQQQNNPGDINWWCNQTPHPDQCIYYMGQDPDRYKPNSRDEFRMMTAEVALEQVYAAQQNARDLKHECHSKRKKVAWKDCTKLLSNTILQLKRSIESFRANQTSDFDGQTWLSAAATNLEVCRTGSLDLNVTEFISPIVSNNVSQLISNSLAVNGALMEEQGYTDGFPNWVTTRERVLLQSAKLSRKANAVVALDGSGHFRSIQAAINFATSRRVGNQRVLIYVKKGVYRENIAITAAMNKVMLIGDGLRYTIITGGRSVAGGYTTYSSATLGVDGIGFMARGITFRNTAGPQNGQAVALRSASDLSVFYACGFEGYQDTLFVHAQRQFYKSCYIYGTIDFIFGNAAVVFQNCIIYVRRPLHGQINVITAQGRADPFQNTGISVHNSRVMAAPDLAPVVTSFRTYLGRPWMQYSRTVFLKTYLGSLINPTGWLPWEKSNFALDTLYYGEYSNFGPGASTNSRVKWRGYHTITSANEASHFTVANLIAGRAWLPSTGVPFTAGL</sequence>
<evidence type="ECO:0000256" key="12">
    <source>
        <dbReference type="PROSITE-ProRule" id="PRU10040"/>
    </source>
</evidence>
<evidence type="ECO:0000256" key="2">
    <source>
        <dbReference type="ARBA" id="ARBA00005184"/>
    </source>
</evidence>
<evidence type="ECO:0000313" key="16">
    <source>
        <dbReference type="Proteomes" id="UP001161247"/>
    </source>
</evidence>
<dbReference type="InterPro" id="IPR006501">
    <property type="entry name" value="Pectinesterase_inhib_dom"/>
</dbReference>
<comment type="similarity">
    <text evidence="4">In the C-terminal section; belongs to the pectinesterase family.</text>
</comment>
<organism evidence="15 16">
    <name type="scientific">Oldenlandia corymbosa var. corymbosa</name>
    <dbReference type="NCBI Taxonomy" id="529605"/>
    <lineage>
        <taxon>Eukaryota</taxon>
        <taxon>Viridiplantae</taxon>
        <taxon>Streptophyta</taxon>
        <taxon>Embryophyta</taxon>
        <taxon>Tracheophyta</taxon>
        <taxon>Spermatophyta</taxon>
        <taxon>Magnoliopsida</taxon>
        <taxon>eudicotyledons</taxon>
        <taxon>Gunneridae</taxon>
        <taxon>Pentapetalae</taxon>
        <taxon>asterids</taxon>
        <taxon>lamiids</taxon>
        <taxon>Gentianales</taxon>
        <taxon>Rubiaceae</taxon>
        <taxon>Rubioideae</taxon>
        <taxon>Spermacoceae</taxon>
        <taxon>Hedyotis-Oldenlandia complex</taxon>
        <taxon>Oldenlandia</taxon>
    </lineage>
</organism>
<dbReference type="PROSITE" id="PS00800">
    <property type="entry name" value="PECTINESTERASE_1"/>
    <property type="match status" value="1"/>
</dbReference>
<gene>
    <name evidence="15" type="ORF">OLC1_LOCUS3825</name>
</gene>
<keyword evidence="8 13" id="KW-0378">Hydrolase</keyword>
<dbReference type="FunFam" id="2.160.20.10:FF:000001">
    <property type="entry name" value="Pectinesterase"/>
    <property type="match status" value="1"/>
</dbReference>
<evidence type="ECO:0000256" key="6">
    <source>
        <dbReference type="ARBA" id="ARBA00022512"/>
    </source>
</evidence>
<name>A0AAV1C9N0_OLDCO</name>
<evidence type="ECO:0000256" key="7">
    <source>
        <dbReference type="ARBA" id="ARBA00022525"/>
    </source>
</evidence>
<dbReference type="InterPro" id="IPR000070">
    <property type="entry name" value="Pectinesterase_cat"/>
</dbReference>
<dbReference type="InterPro" id="IPR012334">
    <property type="entry name" value="Pectin_lyas_fold"/>
</dbReference>
<dbReference type="SUPFAM" id="SSF101148">
    <property type="entry name" value="Plant invertase/pectin methylesterase inhibitor"/>
    <property type="match status" value="1"/>
</dbReference>
<comment type="pathway">
    <text evidence="2 13">Glycan metabolism; pectin degradation; 2-dehydro-3-deoxy-D-gluconate from pectin: step 1/5.</text>
</comment>
<evidence type="ECO:0000256" key="8">
    <source>
        <dbReference type="ARBA" id="ARBA00022801"/>
    </source>
</evidence>
<reference evidence="15" key="1">
    <citation type="submission" date="2023-03" db="EMBL/GenBank/DDBJ databases">
        <authorList>
            <person name="Julca I."/>
        </authorList>
    </citation>
    <scope>NUCLEOTIDE SEQUENCE</scope>
</reference>
<keyword evidence="13" id="KW-0732">Signal</keyword>
<dbReference type="AlphaFoldDB" id="A0AAV1C9N0"/>
<dbReference type="PROSITE" id="PS00503">
    <property type="entry name" value="PECTINESTERASE_2"/>
    <property type="match status" value="1"/>
</dbReference>
<dbReference type="Gene3D" id="2.160.20.10">
    <property type="entry name" value="Single-stranded right-handed beta-helix, Pectin lyase-like"/>
    <property type="match status" value="1"/>
</dbReference>
<protein>
    <recommendedName>
        <fullName evidence="5 13">Pectinesterase</fullName>
        <ecNumber evidence="5 13">3.1.1.11</ecNumber>
    </recommendedName>
</protein>
<evidence type="ECO:0000256" key="4">
    <source>
        <dbReference type="ARBA" id="ARBA00007786"/>
    </source>
</evidence>
<keyword evidence="10 13" id="KW-0961">Cell wall biogenesis/degradation</keyword>
<keyword evidence="16" id="KW-1185">Reference proteome</keyword>
<comment type="similarity">
    <text evidence="3">In the N-terminal section; belongs to the PMEI family.</text>
</comment>
<feature type="signal peptide" evidence="13">
    <location>
        <begin position="1"/>
        <end position="21"/>
    </location>
</feature>
<keyword evidence="7 13" id="KW-0964">Secreted</keyword>
<comment type="function">
    <text evidence="13">Acts in the modification of cell walls via demethylesterification of cell wall pectin.</text>
</comment>
<evidence type="ECO:0000313" key="15">
    <source>
        <dbReference type="EMBL" id="CAI9092061.1"/>
    </source>
</evidence>
<evidence type="ECO:0000256" key="3">
    <source>
        <dbReference type="ARBA" id="ARBA00006027"/>
    </source>
</evidence>
<evidence type="ECO:0000256" key="9">
    <source>
        <dbReference type="ARBA" id="ARBA00023085"/>
    </source>
</evidence>
<dbReference type="Pfam" id="PF04043">
    <property type="entry name" value="PMEI"/>
    <property type="match status" value="1"/>
</dbReference>
<dbReference type="SMART" id="SM00856">
    <property type="entry name" value="PMEI"/>
    <property type="match status" value="1"/>
</dbReference>
<dbReference type="Pfam" id="PF01095">
    <property type="entry name" value="Pectinesterase"/>
    <property type="match status" value="1"/>
</dbReference>
<dbReference type="GO" id="GO:0030599">
    <property type="term" value="F:pectinesterase activity"/>
    <property type="evidence" value="ECO:0007669"/>
    <property type="project" value="UniProtKB-UniRule"/>
</dbReference>
<evidence type="ECO:0000256" key="5">
    <source>
        <dbReference type="ARBA" id="ARBA00013229"/>
    </source>
</evidence>
<dbReference type="PANTHER" id="PTHR31707">
    <property type="entry name" value="PECTINESTERASE"/>
    <property type="match status" value="1"/>
</dbReference>
<feature type="chain" id="PRO_5043086097" description="Pectinesterase" evidence="13">
    <location>
        <begin position="22"/>
        <end position="536"/>
    </location>
</feature>
<dbReference type="GO" id="GO:0045490">
    <property type="term" value="P:pectin catabolic process"/>
    <property type="evidence" value="ECO:0007669"/>
    <property type="project" value="UniProtKB-UniRule"/>
</dbReference>
<proteinExistence type="inferred from homology"/>
<evidence type="ECO:0000256" key="13">
    <source>
        <dbReference type="RuleBase" id="RU000589"/>
    </source>
</evidence>
<evidence type="ECO:0000256" key="11">
    <source>
        <dbReference type="ARBA" id="ARBA00047928"/>
    </source>
</evidence>
<keyword evidence="9 13" id="KW-0063">Aspartyl esterase</keyword>
<dbReference type="GO" id="GO:0004857">
    <property type="term" value="F:enzyme inhibitor activity"/>
    <property type="evidence" value="ECO:0007669"/>
    <property type="project" value="InterPro"/>
</dbReference>
<dbReference type="CDD" id="cd15798">
    <property type="entry name" value="PMEI-like_3"/>
    <property type="match status" value="1"/>
</dbReference>
<dbReference type="InterPro" id="IPR035513">
    <property type="entry name" value="Invertase/methylesterase_inhib"/>
</dbReference>
<evidence type="ECO:0000256" key="10">
    <source>
        <dbReference type="ARBA" id="ARBA00023316"/>
    </source>
</evidence>
<dbReference type="NCBIfam" id="TIGR01614">
    <property type="entry name" value="PME_inhib"/>
    <property type="match status" value="1"/>
</dbReference>
<dbReference type="GO" id="GO:0042545">
    <property type="term" value="P:cell wall modification"/>
    <property type="evidence" value="ECO:0007669"/>
    <property type="project" value="UniProtKB-UniRule"/>
</dbReference>
<dbReference type="InterPro" id="IPR033131">
    <property type="entry name" value="Pectinesterase_Asp_AS"/>
</dbReference>
<dbReference type="EC" id="3.1.1.11" evidence="5 13"/>
<evidence type="ECO:0000256" key="1">
    <source>
        <dbReference type="ARBA" id="ARBA00004191"/>
    </source>
</evidence>
<comment type="catalytic activity">
    <reaction evidence="11 13">
        <text>[(1-&gt;4)-alpha-D-galacturonosyl methyl ester](n) + n H2O = [(1-&gt;4)-alpha-D-galacturonosyl](n) + n methanol + n H(+)</text>
        <dbReference type="Rhea" id="RHEA:22380"/>
        <dbReference type="Rhea" id="RHEA-COMP:14570"/>
        <dbReference type="Rhea" id="RHEA-COMP:14573"/>
        <dbReference type="ChEBI" id="CHEBI:15377"/>
        <dbReference type="ChEBI" id="CHEBI:15378"/>
        <dbReference type="ChEBI" id="CHEBI:17790"/>
        <dbReference type="ChEBI" id="CHEBI:140522"/>
        <dbReference type="ChEBI" id="CHEBI:140523"/>
        <dbReference type="EC" id="3.1.1.11"/>
    </reaction>
</comment>
<dbReference type="InterPro" id="IPR011050">
    <property type="entry name" value="Pectin_lyase_fold/virulence"/>
</dbReference>
<comment type="subcellular location">
    <subcellularLocation>
        <location evidence="1 13">Secreted</location>
        <location evidence="1 13">Cell wall</location>
    </subcellularLocation>
</comment>